<name>A0ABW3CXH5_9FLAO</name>
<dbReference type="Proteomes" id="UP001596978">
    <property type="component" value="Unassembled WGS sequence"/>
</dbReference>
<dbReference type="NCBIfam" id="NF033487">
    <property type="entry name" value="Lacal_2735_fam"/>
    <property type="match status" value="1"/>
</dbReference>
<organism evidence="2 3">
    <name type="scientific">Sungkyunkwania multivorans</name>
    <dbReference type="NCBI Taxonomy" id="1173618"/>
    <lineage>
        <taxon>Bacteria</taxon>
        <taxon>Pseudomonadati</taxon>
        <taxon>Bacteroidota</taxon>
        <taxon>Flavobacteriia</taxon>
        <taxon>Flavobacteriales</taxon>
        <taxon>Flavobacteriaceae</taxon>
        <taxon>Sungkyunkwania</taxon>
    </lineage>
</organism>
<accession>A0ABW3CXH5</accession>
<dbReference type="EMBL" id="JBHTJH010000004">
    <property type="protein sequence ID" value="MFD0861787.1"/>
    <property type="molecule type" value="Genomic_DNA"/>
</dbReference>
<dbReference type="Pfam" id="PF20027">
    <property type="entry name" value="DUF6435"/>
    <property type="match status" value="1"/>
</dbReference>
<keyword evidence="1" id="KW-0175">Coiled coil</keyword>
<proteinExistence type="predicted"/>
<sequence length="54" mass="6377">MFGLFKKKSEKEQLQEKYQKLMADAHRLSQTNRKLGDEKYYEADQIAKKIEALG</sequence>
<protein>
    <submittedName>
        <fullName evidence="2">Lacal_2735 family protein</fullName>
    </submittedName>
</protein>
<evidence type="ECO:0000313" key="3">
    <source>
        <dbReference type="Proteomes" id="UP001596978"/>
    </source>
</evidence>
<evidence type="ECO:0000313" key="2">
    <source>
        <dbReference type="EMBL" id="MFD0861787.1"/>
    </source>
</evidence>
<feature type="coiled-coil region" evidence="1">
    <location>
        <begin position="4"/>
        <end position="31"/>
    </location>
</feature>
<gene>
    <name evidence="2" type="ORF">ACFQ1M_06180</name>
</gene>
<evidence type="ECO:0000256" key="1">
    <source>
        <dbReference type="SAM" id="Coils"/>
    </source>
</evidence>
<dbReference type="InterPro" id="IPR045493">
    <property type="entry name" value="DUF6435"/>
</dbReference>
<reference evidence="3" key="1">
    <citation type="journal article" date="2019" name="Int. J. Syst. Evol. Microbiol.">
        <title>The Global Catalogue of Microorganisms (GCM) 10K type strain sequencing project: providing services to taxonomists for standard genome sequencing and annotation.</title>
        <authorList>
            <consortium name="The Broad Institute Genomics Platform"/>
            <consortium name="The Broad Institute Genome Sequencing Center for Infectious Disease"/>
            <person name="Wu L."/>
            <person name="Ma J."/>
        </authorList>
    </citation>
    <scope>NUCLEOTIDE SEQUENCE [LARGE SCALE GENOMIC DNA]</scope>
    <source>
        <strain evidence="3">CCUG 62952</strain>
    </source>
</reference>
<dbReference type="RefSeq" id="WP_386405462.1">
    <property type="nucleotide sequence ID" value="NZ_JBHTJH010000004.1"/>
</dbReference>
<keyword evidence="3" id="KW-1185">Reference proteome</keyword>
<comment type="caution">
    <text evidence="2">The sequence shown here is derived from an EMBL/GenBank/DDBJ whole genome shotgun (WGS) entry which is preliminary data.</text>
</comment>